<reference evidence="3" key="1">
    <citation type="journal article" date="2019" name="Int. J. Syst. Evol. Microbiol.">
        <title>The Global Catalogue of Microorganisms (GCM) 10K type strain sequencing project: providing services to taxonomists for standard genome sequencing and annotation.</title>
        <authorList>
            <consortium name="The Broad Institute Genomics Platform"/>
            <consortium name="The Broad Institute Genome Sequencing Center for Infectious Disease"/>
            <person name="Wu L."/>
            <person name="Ma J."/>
        </authorList>
    </citation>
    <scope>NUCLEOTIDE SEQUENCE [LARGE SCALE GENOMIC DNA]</scope>
    <source>
        <strain evidence="3">KACC 11588</strain>
    </source>
</reference>
<evidence type="ECO:0000313" key="2">
    <source>
        <dbReference type="EMBL" id="MFC5568393.1"/>
    </source>
</evidence>
<keyword evidence="1" id="KW-0175">Coiled coil</keyword>
<feature type="coiled-coil region" evidence="1">
    <location>
        <begin position="25"/>
        <end position="52"/>
    </location>
</feature>
<sequence length="259" mass="28183">MGRAFLAAIAPAELDALARAHRTQRQADEAVIQAAEQQLERKRHQVALAERQCNRVDPDNRLVAAELERRWEAVWIELKADETALAAWQAAPATAPAALDRSLASKVVALTGRLPVLRADPATGNAQRKTLLRCLIEKVVLDRGSHDVAHVRIVWRDGAVSELAVARPATCLASLARGAEMRVCILELARADHPDDEIAAALTREGHRLGPRCPDRVLPVTVQGIRLAAGLRTGTLRTRWCHAPGRLGVTAERMGIPAK</sequence>
<comment type="caution">
    <text evidence="2">The sequence shown here is derived from an EMBL/GenBank/DDBJ whole genome shotgun (WGS) entry which is preliminary data.</text>
</comment>
<accession>A0ABW0SH73</accession>
<name>A0ABW0SH73_9RHOB</name>
<dbReference type="Proteomes" id="UP001596056">
    <property type="component" value="Unassembled WGS sequence"/>
</dbReference>
<proteinExistence type="predicted"/>
<evidence type="ECO:0000256" key="1">
    <source>
        <dbReference type="SAM" id="Coils"/>
    </source>
</evidence>
<keyword evidence="3" id="KW-1185">Reference proteome</keyword>
<gene>
    <name evidence="2" type="ORF">ACFPOC_18540</name>
</gene>
<dbReference type="EMBL" id="JBHSNA010000044">
    <property type="protein sequence ID" value="MFC5568393.1"/>
    <property type="molecule type" value="Genomic_DNA"/>
</dbReference>
<evidence type="ECO:0000313" key="3">
    <source>
        <dbReference type="Proteomes" id="UP001596056"/>
    </source>
</evidence>
<organism evidence="2 3">
    <name type="scientific">Rubellimicrobium aerolatum</name>
    <dbReference type="NCBI Taxonomy" id="490979"/>
    <lineage>
        <taxon>Bacteria</taxon>
        <taxon>Pseudomonadati</taxon>
        <taxon>Pseudomonadota</taxon>
        <taxon>Alphaproteobacteria</taxon>
        <taxon>Rhodobacterales</taxon>
        <taxon>Roseobacteraceae</taxon>
        <taxon>Rubellimicrobium</taxon>
    </lineage>
</organism>
<protein>
    <submittedName>
        <fullName evidence="2">Uncharacterized protein</fullName>
    </submittedName>
</protein>
<dbReference type="RefSeq" id="WP_209843565.1">
    <property type="nucleotide sequence ID" value="NZ_JAGGJP010000040.1"/>
</dbReference>